<dbReference type="InterPro" id="IPR018711">
    <property type="entry name" value="NAGPA"/>
</dbReference>
<evidence type="ECO:0000313" key="4">
    <source>
        <dbReference type="Proteomes" id="UP000268857"/>
    </source>
</evidence>
<evidence type="ECO:0000256" key="1">
    <source>
        <dbReference type="SAM" id="SignalP"/>
    </source>
</evidence>
<dbReference type="Proteomes" id="UP000268857">
    <property type="component" value="Unassembled WGS sequence"/>
</dbReference>
<dbReference type="OrthoDB" id="9809781at2"/>
<proteinExistence type="predicted"/>
<dbReference type="Pfam" id="PF09992">
    <property type="entry name" value="NAGPA"/>
    <property type="match status" value="1"/>
</dbReference>
<comment type="caution">
    <text evidence="3">The sequence shown here is derived from an EMBL/GenBank/DDBJ whole genome shotgun (WGS) entry which is preliminary data.</text>
</comment>
<evidence type="ECO:0000313" key="3">
    <source>
        <dbReference type="EMBL" id="RUR79747.1"/>
    </source>
</evidence>
<dbReference type="InterPro" id="IPR006311">
    <property type="entry name" value="TAT_signal"/>
</dbReference>
<dbReference type="AlphaFoldDB" id="A0A433NCP1"/>
<keyword evidence="1" id="KW-0732">Signal</keyword>
<gene>
    <name evidence="3" type="ORF">PCC6912_32830</name>
</gene>
<dbReference type="RefSeq" id="WP_016877428.1">
    <property type="nucleotide sequence ID" value="NZ_AJLN01000051.1"/>
</dbReference>
<protein>
    <recommendedName>
        <fullName evidence="2">Phosphodiester glycosidase domain-containing protein</fullName>
    </recommendedName>
</protein>
<reference evidence="3 4" key="1">
    <citation type="journal article" date="2019" name="Genome Biol. Evol.">
        <title>Day and night: Metabolic profiles and evolutionary relationships of six axenic non-marine cyanobacteria.</title>
        <authorList>
            <person name="Will S.E."/>
            <person name="Henke P."/>
            <person name="Boedeker C."/>
            <person name="Huang S."/>
            <person name="Brinkmann H."/>
            <person name="Rohde M."/>
            <person name="Jarek M."/>
            <person name="Friedl T."/>
            <person name="Seufert S."/>
            <person name="Schumacher M."/>
            <person name="Overmann J."/>
            <person name="Neumann-Schaal M."/>
            <person name="Petersen J."/>
        </authorList>
    </citation>
    <scope>NUCLEOTIDE SEQUENCE [LARGE SCALE GENOMIC DNA]</scope>
    <source>
        <strain evidence="3 4">PCC 6912</strain>
    </source>
</reference>
<feature type="chain" id="PRO_5019029070" description="Phosphodiester glycosidase domain-containing protein" evidence="1">
    <location>
        <begin position="21"/>
        <end position="290"/>
    </location>
</feature>
<dbReference type="PANTHER" id="PTHR40446:SF2">
    <property type="entry name" value="N-ACETYLGLUCOSAMINE-1-PHOSPHODIESTER ALPHA-N-ACETYLGLUCOSAMINIDASE"/>
    <property type="match status" value="1"/>
</dbReference>
<accession>A0A433NCP1</accession>
<dbReference type="EMBL" id="RSCJ01000012">
    <property type="protein sequence ID" value="RUR79747.1"/>
    <property type="molecule type" value="Genomic_DNA"/>
</dbReference>
<feature type="domain" description="Phosphodiester glycosidase" evidence="2">
    <location>
        <begin position="92"/>
        <end position="262"/>
    </location>
</feature>
<sequence length="290" mass="31803">MAISKMCRRSFLLLAGAGLAKGFTMLQPAAAKTIQVNKGKINGISFYRVIIDLTDPKTFITIGLANNATFANSAQRSNGDEEFSRMVARSRAAVVANGTFFAKSSRKTVMGNMVAGGRFLKYSKWENFGTTLGLRVGNKPEMVTARVDGKPKWKEHWFSITCGPRLLRRGKIWVKPKLEGFKDPHVLGIATRAAIGFPASGKKLILVHFEKPITLEQEARAMRAIGCYEAMNLDGGTSRALAASGKILIPAKRRLTNVIVVYDAKHPAPTALRQSWERFQRGQRPVVPGG</sequence>
<keyword evidence="4" id="KW-1185">Reference proteome</keyword>
<evidence type="ECO:0000259" key="2">
    <source>
        <dbReference type="Pfam" id="PF09992"/>
    </source>
</evidence>
<name>A0A433NCP1_CHLFR</name>
<dbReference type="PANTHER" id="PTHR40446">
    <property type="entry name" value="N-ACETYLGLUCOSAMINE-1-PHOSPHODIESTER ALPHA-N-ACETYLGLUCOSAMINIDASE"/>
    <property type="match status" value="1"/>
</dbReference>
<feature type="signal peptide" evidence="1">
    <location>
        <begin position="1"/>
        <end position="20"/>
    </location>
</feature>
<dbReference type="PROSITE" id="PS51318">
    <property type="entry name" value="TAT"/>
    <property type="match status" value="1"/>
</dbReference>
<organism evidence="3 4">
    <name type="scientific">Chlorogloeopsis fritschii PCC 6912</name>
    <dbReference type="NCBI Taxonomy" id="211165"/>
    <lineage>
        <taxon>Bacteria</taxon>
        <taxon>Bacillati</taxon>
        <taxon>Cyanobacteriota</taxon>
        <taxon>Cyanophyceae</taxon>
        <taxon>Nostocales</taxon>
        <taxon>Chlorogloeopsidaceae</taxon>
        <taxon>Chlorogloeopsis</taxon>
    </lineage>
</organism>
<dbReference type="STRING" id="211165.GCA_000317285_01489"/>